<evidence type="ECO:0000259" key="5">
    <source>
        <dbReference type="SMART" id="SM00418"/>
    </source>
</evidence>
<dbReference type="HOGENOM" id="CLU_098528_0_0_2"/>
<feature type="transmembrane region" description="Helical" evidence="4">
    <location>
        <begin position="157"/>
        <end position="176"/>
    </location>
</feature>
<dbReference type="EMBL" id="AP006878">
    <property type="protein sequence ID" value="BAD84748.1"/>
    <property type="molecule type" value="Genomic_DNA"/>
</dbReference>
<dbReference type="GO" id="GO:0006355">
    <property type="term" value="P:regulation of DNA-templated transcription"/>
    <property type="evidence" value="ECO:0000318"/>
    <property type="project" value="GO_Central"/>
</dbReference>
<dbReference type="Pfam" id="PF12840">
    <property type="entry name" value="HTH_20"/>
    <property type="match status" value="1"/>
</dbReference>
<keyword evidence="7" id="KW-1185">Reference proteome</keyword>
<dbReference type="InterPro" id="IPR036388">
    <property type="entry name" value="WH-like_DNA-bd_sf"/>
</dbReference>
<keyword evidence="3" id="KW-0804">Transcription</keyword>
<dbReference type="InterPro" id="IPR001845">
    <property type="entry name" value="HTH_ArsR_DNA-bd_dom"/>
</dbReference>
<dbReference type="PhylomeDB" id="Q5JF40"/>
<dbReference type="AlphaFoldDB" id="Q5JF40"/>
<dbReference type="InterPro" id="IPR036390">
    <property type="entry name" value="WH_DNA-bd_sf"/>
</dbReference>
<dbReference type="GO" id="GO:0003677">
    <property type="term" value="F:DNA binding"/>
    <property type="evidence" value="ECO:0007669"/>
    <property type="project" value="UniProtKB-KW"/>
</dbReference>
<evidence type="ECO:0000313" key="6">
    <source>
        <dbReference type="EMBL" id="BAD84748.1"/>
    </source>
</evidence>
<sequence>MDYEVIDIHDERAKELAQILSNEKALSILKLIEERPRSISEISRELGIPISTVSYHIDRMLKVGLVEVAGKKYGKRLQEVKLYRASSKPILILPGGKKKHRTWEKLRVINLAVSAVASTGMYFAVKLLMGGSEEQSETVRTLTVKTAKEASKSSLDWIAVIIAILTFILVFGVLEYRFRKRF</sequence>
<dbReference type="PANTHER" id="PTHR43132">
    <property type="entry name" value="ARSENICAL RESISTANCE OPERON REPRESSOR ARSR-RELATED"/>
    <property type="match status" value="1"/>
</dbReference>
<evidence type="ECO:0000256" key="4">
    <source>
        <dbReference type="SAM" id="Phobius"/>
    </source>
</evidence>
<protein>
    <submittedName>
        <fullName evidence="6">Transcription regulator, ArsR family</fullName>
    </submittedName>
</protein>
<dbReference type="Gene3D" id="1.10.10.10">
    <property type="entry name" value="Winged helix-like DNA-binding domain superfamily/Winged helix DNA-binding domain"/>
    <property type="match status" value="1"/>
</dbReference>
<keyword evidence="2" id="KW-0238">DNA-binding</keyword>
<evidence type="ECO:0000256" key="2">
    <source>
        <dbReference type="ARBA" id="ARBA00023125"/>
    </source>
</evidence>
<dbReference type="GO" id="GO:0003700">
    <property type="term" value="F:DNA-binding transcription factor activity"/>
    <property type="evidence" value="ECO:0007669"/>
    <property type="project" value="InterPro"/>
</dbReference>
<evidence type="ECO:0000256" key="1">
    <source>
        <dbReference type="ARBA" id="ARBA00023015"/>
    </source>
</evidence>
<dbReference type="Proteomes" id="UP000000536">
    <property type="component" value="Chromosome"/>
</dbReference>
<reference evidence="6 7" key="1">
    <citation type="journal article" date="2005" name="Genome Res.">
        <title>Complete genome sequence of the hyperthermophilic archaeon Thermococcus kodakaraensis KOD1 and comparison with Pyrococcus genomes.</title>
        <authorList>
            <person name="Fukui T."/>
            <person name="Atomi H."/>
            <person name="Kanai T."/>
            <person name="Matsumi R."/>
            <person name="Fujiwara S."/>
            <person name="Imanaka T."/>
        </authorList>
    </citation>
    <scope>NUCLEOTIDE SEQUENCE [LARGE SCALE GENOMIC DNA]</scope>
    <source>
        <strain evidence="7">ATCC BAA-918 / JCM 12380 / KOD1</strain>
    </source>
</reference>
<keyword evidence="4" id="KW-1133">Transmembrane helix</keyword>
<keyword evidence="4" id="KW-0472">Membrane</keyword>
<feature type="domain" description="HTH arsR-type" evidence="5">
    <location>
        <begin position="15"/>
        <end position="99"/>
    </location>
</feature>
<feature type="transmembrane region" description="Helical" evidence="4">
    <location>
        <begin position="108"/>
        <end position="125"/>
    </location>
</feature>
<organism evidence="6 7">
    <name type="scientific">Thermococcus kodakarensis (strain ATCC BAA-918 / JCM 12380 / KOD1)</name>
    <name type="common">Pyrococcus kodakaraensis (strain KOD1)</name>
    <dbReference type="NCBI Taxonomy" id="69014"/>
    <lineage>
        <taxon>Archaea</taxon>
        <taxon>Methanobacteriati</taxon>
        <taxon>Methanobacteriota</taxon>
        <taxon>Thermococci</taxon>
        <taxon>Thermococcales</taxon>
        <taxon>Thermococcaceae</taxon>
        <taxon>Thermococcus</taxon>
    </lineage>
</organism>
<dbReference type="PANTHER" id="PTHR43132:SF2">
    <property type="entry name" value="ARSENICAL RESISTANCE OPERON REPRESSOR ARSR-RELATED"/>
    <property type="match status" value="1"/>
</dbReference>
<dbReference type="OrthoDB" id="11368at2157"/>
<gene>
    <name evidence="6" type="ordered locus">TK0559</name>
</gene>
<dbReference type="EnsemblBacteria" id="BAD84748">
    <property type="protein sequence ID" value="BAD84748"/>
    <property type="gene ID" value="TK0559"/>
</dbReference>
<dbReference type="SMART" id="SM00418">
    <property type="entry name" value="HTH_ARSR"/>
    <property type="match status" value="1"/>
</dbReference>
<evidence type="ECO:0000256" key="3">
    <source>
        <dbReference type="ARBA" id="ARBA00023163"/>
    </source>
</evidence>
<keyword evidence="1" id="KW-0805">Transcription regulation</keyword>
<proteinExistence type="predicted"/>
<keyword evidence="4" id="KW-0812">Transmembrane</keyword>
<evidence type="ECO:0000313" key="7">
    <source>
        <dbReference type="Proteomes" id="UP000000536"/>
    </source>
</evidence>
<dbReference type="STRING" id="69014.TK0559"/>
<accession>Q5JF40</accession>
<dbReference type="SUPFAM" id="SSF46785">
    <property type="entry name" value="Winged helix' DNA-binding domain"/>
    <property type="match status" value="1"/>
</dbReference>
<dbReference type="InParanoid" id="Q5JF40"/>
<dbReference type="eggNOG" id="arCOG01683">
    <property type="taxonomic scope" value="Archaea"/>
</dbReference>
<dbReference type="CDD" id="cd00090">
    <property type="entry name" value="HTH_ARSR"/>
    <property type="match status" value="1"/>
</dbReference>
<dbReference type="PATRIC" id="fig|69014.16.peg.546"/>
<dbReference type="InterPro" id="IPR051011">
    <property type="entry name" value="Metal_resp_trans_reg"/>
</dbReference>
<dbReference type="InterPro" id="IPR011991">
    <property type="entry name" value="ArsR-like_HTH"/>
</dbReference>
<name>Q5JF40_THEKO</name>
<dbReference type="KEGG" id="tko:TK0559"/>